<keyword evidence="2" id="KW-1185">Reference proteome</keyword>
<dbReference type="GO" id="GO:0005657">
    <property type="term" value="C:replication fork"/>
    <property type="evidence" value="ECO:0000318"/>
    <property type="project" value="GO_Central"/>
</dbReference>
<dbReference type="InterPro" id="IPR040893">
    <property type="entry name" value="RADX"/>
</dbReference>
<organism evidence="1 2">
    <name type="scientific">Trichoplax adhaerens</name>
    <name type="common">Trichoplax reptans</name>
    <dbReference type="NCBI Taxonomy" id="10228"/>
    <lineage>
        <taxon>Eukaryota</taxon>
        <taxon>Metazoa</taxon>
        <taxon>Placozoa</taxon>
        <taxon>Uniplacotomia</taxon>
        <taxon>Trichoplacea</taxon>
        <taxon>Trichoplacidae</taxon>
        <taxon>Trichoplax</taxon>
    </lineage>
</organism>
<dbReference type="GO" id="GO:0006282">
    <property type="term" value="P:regulation of DNA repair"/>
    <property type="evidence" value="ECO:0000318"/>
    <property type="project" value="GO_Central"/>
</dbReference>
<dbReference type="Proteomes" id="UP000009022">
    <property type="component" value="Unassembled WGS sequence"/>
</dbReference>
<dbReference type="KEGG" id="tad:TRIADDRAFT_57865"/>
<dbReference type="GO" id="GO:0003697">
    <property type="term" value="F:single-stranded DNA binding"/>
    <property type="evidence" value="ECO:0000318"/>
    <property type="project" value="GO_Central"/>
</dbReference>
<dbReference type="AlphaFoldDB" id="B3S1S2"/>
<reference evidence="1 2" key="1">
    <citation type="journal article" date="2008" name="Nature">
        <title>The Trichoplax genome and the nature of placozoans.</title>
        <authorList>
            <person name="Srivastava M."/>
            <person name="Begovic E."/>
            <person name="Chapman J."/>
            <person name="Putnam N.H."/>
            <person name="Hellsten U."/>
            <person name="Kawashima T."/>
            <person name="Kuo A."/>
            <person name="Mitros T."/>
            <person name="Salamov A."/>
            <person name="Carpenter M.L."/>
            <person name="Signorovitch A.Y."/>
            <person name="Moreno M.A."/>
            <person name="Kamm K."/>
            <person name="Grimwood J."/>
            <person name="Schmutz J."/>
            <person name="Shapiro H."/>
            <person name="Grigoriev I.V."/>
            <person name="Buss L.W."/>
            <person name="Schierwater B."/>
            <person name="Dellaporta S.L."/>
            <person name="Rokhsar D.S."/>
        </authorList>
    </citation>
    <scope>NUCLEOTIDE SEQUENCE [LARGE SCALE GENOMIC DNA]</scope>
    <source>
        <strain evidence="1 2">Grell-BS-1999</strain>
    </source>
</reference>
<dbReference type="CTD" id="6755146"/>
<dbReference type="STRING" id="10228.B3S1S2"/>
<dbReference type="SUPFAM" id="SSF50249">
    <property type="entry name" value="Nucleic acid-binding proteins"/>
    <property type="match status" value="1"/>
</dbReference>
<dbReference type="HOGENOM" id="CLU_387501_0_0_1"/>
<dbReference type="OrthoDB" id="5965770at2759"/>
<accession>B3S1S2</accession>
<dbReference type="Pfam" id="PF17659">
    <property type="entry name" value="RADX"/>
    <property type="match status" value="1"/>
</dbReference>
<dbReference type="eggNOG" id="ENOG502QSE7">
    <property type="taxonomic scope" value="Eukaryota"/>
</dbReference>
<dbReference type="GeneID" id="6755146"/>
<name>B3S1S2_TRIAD</name>
<sequence>MQDEQLRLTPLRNILVNASNQDTNSKFVSVVTEIERYLTDIAYHENYTDDDELPLDTFDLTISDGRLKAKFVLSHKYNSMIHKGLLQTHSVVDIQRTTIKYNEADVRGKPYIYIEDLQIVANDFALDLEHELRFGPEASEREIDSLPLASRRRYYLPMWNDVDYYGSIWDEYVGNSAVRMTEASAIQTYKKVANIEDVTRLFETKGDKHKSYPPIIGRIVKKSRLSHYGKISDKNKLPYVMTIIVADASSAVSICLWSNVAVKYFKLLKVDDVILVNGYKVRPAHEYITRADNELLDDISQLEFAVNPSNPKGEIVILSDINLYNDLPTLYHNFHNSVSLINLKSNCICDVMGLVTYVGRPYRWSRKSNQSGGKILICSSVMVHHTLRNSASVRYLHLSTTIYSQLCVRSAVSTSVKDPVFGDCIVYQQLLRWCLSDEAKEILSHACYGGYYCYPPCPIDLQNIMSAFDGNDIDITTAKVVAKRAKEIHYRQSERFKMQAIVSHLVVCNLNDGKKLSSSTILHNPPINTSIVYSHDSGIYSQKRDDVGDCISEESPQGAHERLYGLEINKDISIPGEMAIPIAINSDRYDAIDEYWILTLLSLNRNIAIDAFFIPITNTDRDYRMAGNYPPNDTQSTFDICSVLSRGTLSVRHSITPEYVKEIENQLQSKRFLFEIDIYNHGDAIIEAVINRGFLIENCDQIATGEKEHQDWK</sequence>
<dbReference type="PANTHER" id="PTHR14944">
    <property type="entry name" value="RPA-RELATED PROTEIN RADX"/>
    <property type="match status" value="1"/>
</dbReference>
<dbReference type="InParanoid" id="B3S1S2"/>
<dbReference type="PANTHER" id="PTHR14944:SF2">
    <property type="entry name" value="RPA-RELATED PROTEIN RADX"/>
    <property type="match status" value="1"/>
</dbReference>
<dbReference type="Gene3D" id="2.40.50.140">
    <property type="entry name" value="Nucleic acid-binding proteins"/>
    <property type="match status" value="2"/>
</dbReference>
<dbReference type="RefSeq" id="XP_002114254.1">
    <property type="nucleotide sequence ID" value="XM_002114218.1"/>
</dbReference>
<dbReference type="FunCoup" id="B3S1S2">
    <property type="interactions" value="55"/>
</dbReference>
<evidence type="ECO:0000313" key="2">
    <source>
        <dbReference type="Proteomes" id="UP000009022"/>
    </source>
</evidence>
<dbReference type="PhylomeDB" id="B3S1S2"/>
<dbReference type="EMBL" id="DS985247">
    <property type="protein sequence ID" value="EDV23344.1"/>
    <property type="molecule type" value="Genomic_DNA"/>
</dbReference>
<dbReference type="OMA" id="MICKENE"/>
<gene>
    <name evidence="1" type="ORF">TRIADDRAFT_57865</name>
</gene>
<proteinExistence type="predicted"/>
<evidence type="ECO:0000313" key="1">
    <source>
        <dbReference type="EMBL" id="EDV23344.1"/>
    </source>
</evidence>
<dbReference type="InterPro" id="IPR012340">
    <property type="entry name" value="NA-bd_OB-fold"/>
</dbReference>
<protein>
    <submittedName>
        <fullName evidence="1">Uncharacterized protein</fullName>
    </submittedName>
</protein>